<gene>
    <name evidence="1" type="ORF">AB7878_02435</name>
</gene>
<evidence type="ECO:0000313" key="2">
    <source>
        <dbReference type="Proteomes" id="UP001562159"/>
    </source>
</evidence>
<accession>A0ABV4ALI9</accession>
<reference evidence="1 2" key="1">
    <citation type="submission" date="2024-07" db="EMBL/GenBank/DDBJ databases">
        <title>Molecular mechanisms and environmental adaptations of flagellar loss and biofilm growth of Rhodanobacter under environmental stress.</title>
        <authorList>
            <person name="Chen M."/>
        </authorList>
    </citation>
    <scope>NUCLEOTIDE SEQUENCE [LARGE SCALE GENOMIC DNA]</scope>
    <source>
        <strain evidence="1 2">RS22</strain>
    </source>
</reference>
<dbReference type="EMBL" id="JBGBPY010000001">
    <property type="protein sequence ID" value="MEY2181262.1"/>
    <property type="molecule type" value="Genomic_DNA"/>
</dbReference>
<proteinExistence type="predicted"/>
<sequence>MLALHGSLHIPYRHIQTAHAEPVPETWFRGFRIGTNIPGVKVAGSFYNGEGVMFYDFHNPARCLTLELADEHYRRVVVEVDRDQDAAALAARITARLPPAAG</sequence>
<organism evidence="1 2">
    <name type="scientific">Rhodanobacter humi</name>
    <dbReference type="NCBI Taxonomy" id="1888173"/>
    <lineage>
        <taxon>Bacteria</taxon>
        <taxon>Pseudomonadati</taxon>
        <taxon>Pseudomonadota</taxon>
        <taxon>Gammaproteobacteria</taxon>
        <taxon>Lysobacterales</taxon>
        <taxon>Rhodanobacteraceae</taxon>
        <taxon>Rhodanobacter</taxon>
    </lineage>
</organism>
<keyword evidence="2" id="KW-1185">Reference proteome</keyword>
<protein>
    <submittedName>
        <fullName evidence="1">Uncharacterized protein</fullName>
    </submittedName>
</protein>
<name>A0ABV4ALI9_9GAMM</name>
<comment type="caution">
    <text evidence="1">The sequence shown here is derived from an EMBL/GenBank/DDBJ whole genome shotgun (WGS) entry which is preliminary data.</text>
</comment>
<dbReference type="Proteomes" id="UP001562159">
    <property type="component" value="Unassembled WGS sequence"/>
</dbReference>
<evidence type="ECO:0000313" key="1">
    <source>
        <dbReference type="EMBL" id="MEY2181262.1"/>
    </source>
</evidence>